<sequence>MKSNRRILALVTASIANVALALAGCTDATPPPASNNKTGTETSELTGPHADPNRKLAPVSHEITHDGKVRVTQLDVGNVKMNGFVAPVRGVLVTPEGTPEAGKAAPLILFSHLRAPNCADAMFAFPCKGKKEGTRFDQGMAYFGEALAERGYAVLIPDLTPLWVSGDESKPYSQKDMWTAIVKKLRDRIAAGASGSKDLGSDYKATLDFDQVGLVFHSRSAMMVDAAQHLFGKDKLMSAMGYGGSYNAKDITDIDPAGPDMPTFLVNGDEDGDVERAANWWLTEHVQQKRKTPIVSVQIPGYGHMFINRQLQTKEADDRKACSVIACPSSADHEKLLINSAIDWFDATIRGAETSIPLKAHAPIPATYAGTDVRWLVATQGENVTRIPASSFTGIPGKEATLCGHVDPMVPTERKDICPEPENGVITPVSQLMHTTGAHADTHIDNAQEVALHILPAGHDAQGAGPIVTLTLTLANGQQWSKELSAIDPAVGKALASMKTEASNGEYLISTIRVPLPADVFKGVAVTGVSIESRGVPVEMRGVDVVGE</sequence>
<dbReference type="HOGENOM" id="CLU_510676_0_0_11"/>
<dbReference type="Gene3D" id="3.40.50.1820">
    <property type="entry name" value="alpha/beta hydrolase"/>
    <property type="match status" value="1"/>
</dbReference>
<evidence type="ECO:0000313" key="4">
    <source>
        <dbReference type="Proteomes" id="UP000000376"/>
    </source>
</evidence>
<feature type="compositionally biased region" description="Polar residues" evidence="1">
    <location>
        <begin position="34"/>
        <end position="45"/>
    </location>
</feature>
<proteinExistence type="predicted"/>
<dbReference type="AlphaFoldDB" id="D7BMQ7"/>
<reference evidence="3 4" key="1">
    <citation type="journal article" date="2010" name="Stand. Genomic Sci.">
        <title>Complete genome sequence of Arcanobacterium haemolyticum type strain (11018).</title>
        <authorList>
            <person name="Yasawong M."/>
            <person name="Teshima H."/>
            <person name="Lapidus A."/>
            <person name="Nolan M."/>
            <person name="Lucas S."/>
            <person name="Glavina Del Rio T."/>
            <person name="Tice H."/>
            <person name="Cheng J."/>
            <person name="Bruce D."/>
            <person name="Detter C."/>
            <person name="Tapia R."/>
            <person name="Han C."/>
            <person name="Goodwin L."/>
            <person name="Pitluck S."/>
            <person name="Liolios K."/>
            <person name="Ivanova N."/>
            <person name="Mavromatis K."/>
            <person name="Mikhailova N."/>
            <person name="Pati A."/>
            <person name="Chen A."/>
            <person name="Palaniappan K."/>
            <person name="Land M."/>
            <person name="Hauser L."/>
            <person name="Chang Y."/>
            <person name="Jeffries C."/>
            <person name="Rohde M."/>
            <person name="Sikorski J."/>
            <person name="Pukall R."/>
            <person name="Goker M."/>
            <person name="Woyke T."/>
            <person name="Bristow J."/>
            <person name="Eisen J."/>
            <person name="Markowitz V."/>
            <person name="Hugenholtz P."/>
            <person name="Kyrpides N."/>
            <person name="Klenk H."/>
        </authorList>
    </citation>
    <scope>NUCLEOTIDE SEQUENCE [LARGE SCALE GENOMIC DNA]</scope>
    <source>
        <strain evidence="4">ATCC 9345 / DSM 20595 / CCUG 17215 / LMG 16163 / NBRC 15585 / NCTC 8452 / 11018</strain>
    </source>
</reference>
<protein>
    <submittedName>
        <fullName evidence="3">Uncharacterized protein</fullName>
    </submittedName>
</protein>
<name>D7BMQ7_ARCHD</name>
<dbReference type="EMBL" id="CP002045">
    <property type="protein sequence ID" value="ADH92206.1"/>
    <property type="molecule type" value="Genomic_DNA"/>
</dbReference>
<feature type="signal peptide" evidence="2">
    <location>
        <begin position="1"/>
        <end position="23"/>
    </location>
</feature>
<dbReference type="STRING" id="644284.Arch_0453"/>
<evidence type="ECO:0000256" key="1">
    <source>
        <dbReference type="SAM" id="MobiDB-lite"/>
    </source>
</evidence>
<evidence type="ECO:0000256" key="2">
    <source>
        <dbReference type="SAM" id="SignalP"/>
    </source>
</evidence>
<dbReference type="PROSITE" id="PS51257">
    <property type="entry name" value="PROKAR_LIPOPROTEIN"/>
    <property type="match status" value="1"/>
</dbReference>
<dbReference type="eggNOG" id="COG1073">
    <property type="taxonomic scope" value="Bacteria"/>
</dbReference>
<feature type="chain" id="PRO_5038849420" evidence="2">
    <location>
        <begin position="24"/>
        <end position="548"/>
    </location>
</feature>
<accession>D7BMQ7</accession>
<gene>
    <name evidence="3" type="ordered locus">Arch_0453</name>
</gene>
<dbReference type="KEGG" id="ahe:Arch_0453"/>
<organism evidence="3 4">
    <name type="scientific">Arcanobacterium haemolyticum (strain ATCC 9345 / DSM 20595 / CCM 5947 / CCUG 17215 / LMG 16163 / NBRC 15585 / NCTC 8452 / 11018)</name>
    <dbReference type="NCBI Taxonomy" id="644284"/>
    <lineage>
        <taxon>Bacteria</taxon>
        <taxon>Bacillati</taxon>
        <taxon>Actinomycetota</taxon>
        <taxon>Actinomycetes</taxon>
        <taxon>Actinomycetales</taxon>
        <taxon>Actinomycetaceae</taxon>
        <taxon>Arcanobacterium</taxon>
    </lineage>
</organism>
<keyword evidence="4" id="KW-1185">Reference proteome</keyword>
<evidence type="ECO:0000313" key="3">
    <source>
        <dbReference type="EMBL" id="ADH92206.1"/>
    </source>
</evidence>
<dbReference type="InterPro" id="IPR029058">
    <property type="entry name" value="AB_hydrolase_fold"/>
</dbReference>
<dbReference type="SUPFAM" id="SSF53474">
    <property type="entry name" value="alpha/beta-Hydrolases"/>
    <property type="match status" value="1"/>
</dbReference>
<dbReference type="Proteomes" id="UP000000376">
    <property type="component" value="Chromosome"/>
</dbReference>
<dbReference type="RefSeq" id="WP_013169704.1">
    <property type="nucleotide sequence ID" value="NC_014218.1"/>
</dbReference>
<keyword evidence="2" id="KW-0732">Signal</keyword>
<feature type="region of interest" description="Disordered" evidence="1">
    <location>
        <begin position="27"/>
        <end position="54"/>
    </location>
</feature>